<evidence type="ECO:0000313" key="13">
    <source>
        <dbReference type="EMBL" id="KAK7206023.1"/>
    </source>
</evidence>
<evidence type="ECO:0000256" key="9">
    <source>
        <dbReference type="ARBA" id="ARBA00048679"/>
    </source>
</evidence>
<evidence type="ECO:0000256" key="7">
    <source>
        <dbReference type="ARBA" id="ARBA00022840"/>
    </source>
</evidence>
<feature type="compositionally biased region" description="Polar residues" evidence="11">
    <location>
        <begin position="512"/>
        <end position="522"/>
    </location>
</feature>
<dbReference type="PROSITE" id="PS50011">
    <property type="entry name" value="PROTEIN_KINASE_DOM"/>
    <property type="match status" value="1"/>
</dbReference>
<dbReference type="Gene3D" id="1.10.510.10">
    <property type="entry name" value="Transferase(Phosphotransferase) domain 1"/>
    <property type="match status" value="1"/>
</dbReference>
<feature type="compositionally biased region" description="Basic and acidic residues" evidence="11">
    <location>
        <begin position="424"/>
        <end position="434"/>
    </location>
</feature>
<dbReference type="InterPro" id="IPR017441">
    <property type="entry name" value="Protein_kinase_ATP_BS"/>
</dbReference>
<keyword evidence="14" id="KW-1185">Reference proteome</keyword>
<keyword evidence="6 13" id="KW-0418">Kinase</keyword>
<feature type="region of interest" description="Disordered" evidence="11">
    <location>
        <begin position="355"/>
        <end position="394"/>
    </location>
</feature>
<dbReference type="EC" id="2.7.11.1" evidence="2"/>
<dbReference type="Gene3D" id="3.30.200.20">
    <property type="entry name" value="Phosphorylase Kinase, domain 1"/>
    <property type="match status" value="1"/>
</dbReference>
<dbReference type="Gene3D" id="1.10.12.70">
    <property type="match status" value="1"/>
</dbReference>
<reference evidence="13 14" key="1">
    <citation type="submission" date="2024-03" db="EMBL/GenBank/DDBJ databases">
        <title>Genome-scale model development and genomic sequencing of the oleaginous clade Lipomyces.</title>
        <authorList>
            <consortium name="Lawrence Berkeley National Laboratory"/>
            <person name="Czajka J.J."/>
            <person name="Han Y."/>
            <person name="Kim J."/>
            <person name="Mondo S.J."/>
            <person name="Hofstad B.A."/>
            <person name="Robles A."/>
            <person name="Haridas S."/>
            <person name="Riley R."/>
            <person name="LaButti K."/>
            <person name="Pangilinan J."/>
            <person name="Andreopoulos W."/>
            <person name="Lipzen A."/>
            <person name="Yan J."/>
            <person name="Wang M."/>
            <person name="Ng V."/>
            <person name="Grigoriev I.V."/>
            <person name="Spatafora J.W."/>
            <person name="Magnuson J.K."/>
            <person name="Baker S.E."/>
            <person name="Pomraning K.R."/>
        </authorList>
    </citation>
    <scope>NUCLEOTIDE SEQUENCE [LARGE SCALE GENOMIC DNA]</scope>
    <source>
        <strain evidence="13 14">Phaff 52-87</strain>
    </source>
</reference>
<dbReference type="GO" id="GO:0016301">
    <property type="term" value="F:kinase activity"/>
    <property type="evidence" value="ECO:0007669"/>
    <property type="project" value="UniProtKB-KW"/>
</dbReference>
<comment type="similarity">
    <text evidence="1">Belongs to the protein kinase superfamily. STE Ser/Thr protein kinase family. STE20 subfamily.</text>
</comment>
<sequence>MQRATSPAQSSQTSATIDPDEFYIKQQRIGGGSFGNVYKAVDRRTGAPVAIKVIDLESADDDVDDIVQEIKILSQMRSHYVTQYFGSYLHGAHLWIVMEYCGGGSCADLLRAGTISEDYIAIIMREILKGLEYLHSERNIHRDIKAANVLLTANGDIKLADFGVSGQLTASTLKKRTFVGTPFWMAPEVIKMNGYDYKADIWSLGITAIELAKGEPPLSRIHPMTVLLLIPKNAPPTLDGDFSRNFKEFVECCLQKDPNQRPTAKELLKMKFIRSAKKTTHLLELIDRKENYLREKNKRKPSSLVDEVDATDSNFMTGKTDASAWEFDTVKPSGTLRNLPNDDTIQAKFNTIRMKRNTSGTLKSRQASSAAQELQINKRQVSQHRVASSSEAPDMHQKILSQLDLNNAPSTHNSVMMGSGQDSSENRESDKTDFNPRSSNRNSREGPGMSRQKHPAHISQEHLFTPSSSPRILHTPHGLQDLVITDDDDDEIGFVRQDMREHVMDSAHHRQASQQPLATPSTPKYDDDDVYTDSRSLHTPGSEESESVGVFQGLILPALYELERRSRTEKTRAVVRKLRNAIQAAEIEEPGIGETLVEELYRGLRSVNIV</sequence>
<dbReference type="InterPro" id="IPR046409">
    <property type="entry name" value="PDC10_dimerisation_sf"/>
</dbReference>
<keyword evidence="7 10" id="KW-0067">ATP-binding</keyword>
<dbReference type="Proteomes" id="UP001498771">
    <property type="component" value="Unassembled WGS sequence"/>
</dbReference>
<feature type="compositionally biased region" description="Polar residues" evidence="11">
    <location>
        <begin position="357"/>
        <end position="391"/>
    </location>
</feature>
<protein>
    <recommendedName>
        <fullName evidence="2">non-specific serine/threonine protein kinase</fullName>
        <ecNumber evidence="2">2.7.11.1</ecNumber>
    </recommendedName>
</protein>
<evidence type="ECO:0000256" key="5">
    <source>
        <dbReference type="ARBA" id="ARBA00022741"/>
    </source>
</evidence>
<feature type="binding site" evidence="10">
    <location>
        <position position="52"/>
    </location>
    <ligand>
        <name>ATP</name>
        <dbReference type="ChEBI" id="CHEBI:30616"/>
    </ligand>
</feature>
<keyword evidence="3" id="KW-0723">Serine/threonine-protein kinase</keyword>
<comment type="catalytic activity">
    <reaction evidence="8">
        <text>L-threonyl-[protein] + ATP = O-phospho-L-threonyl-[protein] + ADP + H(+)</text>
        <dbReference type="Rhea" id="RHEA:46608"/>
        <dbReference type="Rhea" id="RHEA-COMP:11060"/>
        <dbReference type="Rhea" id="RHEA-COMP:11605"/>
        <dbReference type="ChEBI" id="CHEBI:15378"/>
        <dbReference type="ChEBI" id="CHEBI:30013"/>
        <dbReference type="ChEBI" id="CHEBI:30616"/>
        <dbReference type="ChEBI" id="CHEBI:61977"/>
        <dbReference type="ChEBI" id="CHEBI:456216"/>
        <dbReference type="EC" id="2.7.11.1"/>
    </reaction>
</comment>
<feature type="region of interest" description="Disordered" evidence="11">
    <location>
        <begin position="503"/>
        <end position="547"/>
    </location>
</feature>
<evidence type="ECO:0000256" key="1">
    <source>
        <dbReference type="ARBA" id="ARBA00008874"/>
    </source>
</evidence>
<evidence type="ECO:0000256" key="10">
    <source>
        <dbReference type="PROSITE-ProRule" id="PRU10141"/>
    </source>
</evidence>
<dbReference type="PANTHER" id="PTHR48012">
    <property type="entry name" value="STERILE20-LIKE KINASE, ISOFORM B-RELATED"/>
    <property type="match status" value="1"/>
</dbReference>
<dbReference type="InterPro" id="IPR050629">
    <property type="entry name" value="STE20/SPS1-PAK"/>
</dbReference>
<dbReference type="InterPro" id="IPR011009">
    <property type="entry name" value="Kinase-like_dom_sf"/>
</dbReference>
<evidence type="ECO:0000259" key="12">
    <source>
        <dbReference type="PROSITE" id="PS50011"/>
    </source>
</evidence>
<dbReference type="PANTHER" id="PTHR48012:SF10">
    <property type="entry name" value="FI20177P1"/>
    <property type="match status" value="1"/>
</dbReference>
<feature type="region of interest" description="Disordered" evidence="11">
    <location>
        <begin position="407"/>
        <end position="456"/>
    </location>
</feature>
<evidence type="ECO:0000256" key="2">
    <source>
        <dbReference type="ARBA" id="ARBA00012513"/>
    </source>
</evidence>
<dbReference type="SMART" id="SM00220">
    <property type="entry name" value="S_TKc"/>
    <property type="match status" value="1"/>
</dbReference>
<dbReference type="SUPFAM" id="SSF56112">
    <property type="entry name" value="Protein kinase-like (PK-like)"/>
    <property type="match status" value="1"/>
</dbReference>
<feature type="compositionally biased region" description="Polar residues" evidence="11">
    <location>
        <begin position="407"/>
        <end position="423"/>
    </location>
</feature>
<dbReference type="EMBL" id="JBBJBU010000003">
    <property type="protein sequence ID" value="KAK7206023.1"/>
    <property type="molecule type" value="Genomic_DNA"/>
</dbReference>
<comment type="caution">
    <text evidence="13">The sequence shown here is derived from an EMBL/GenBank/DDBJ whole genome shotgun (WGS) entry which is preliminary data.</text>
</comment>
<evidence type="ECO:0000256" key="11">
    <source>
        <dbReference type="SAM" id="MobiDB-lite"/>
    </source>
</evidence>
<evidence type="ECO:0000313" key="14">
    <source>
        <dbReference type="Proteomes" id="UP001498771"/>
    </source>
</evidence>
<dbReference type="RefSeq" id="XP_064769056.1">
    <property type="nucleotide sequence ID" value="XM_064914032.1"/>
</dbReference>
<organism evidence="13 14">
    <name type="scientific">Myxozyma melibiosi</name>
    <dbReference type="NCBI Taxonomy" id="54550"/>
    <lineage>
        <taxon>Eukaryota</taxon>
        <taxon>Fungi</taxon>
        <taxon>Dikarya</taxon>
        <taxon>Ascomycota</taxon>
        <taxon>Saccharomycotina</taxon>
        <taxon>Lipomycetes</taxon>
        <taxon>Lipomycetales</taxon>
        <taxon>Lipomycetaceae</taxon>
        <taxon>Myxozyma</taxon>
    </lineage>
</organism>
<name>A0ABR1FA42_9ASCO</name>
<evidence type="ECO:0000256" key="6">
    <source>
        <dbReference type="ARBA" id="ARBA00022777"/>
    </source>
</evidence>
<dbReference type="InterPro" id="IPR000719">
    <property type="entry name" value="Prot_kinase_dom"/>
</dbReference>
<dbReference type="CDD" id="cd06609">
    <property type="entry name" value="STKc_MST3_like"/>
    <property type="match status" value="1"/>
</dbReference>
<keyword evidence="5 10" id="KW-0547">Nucleotide-binding</keyword>
<proteinExistence type="inferred from homology"/>
<comment type="catalytic activity">
    <reaction evidence="9">
        <text>L-seryl-[protein] + ATP = O-phospho-L-seryl-[protein] + ADP + H(+)</text>
        <dbReference type="Rhea" id="RHEA:17989"/>
        <dbReference type="Rhea" id="RHEA-COMP:9863"/>
        <dbReference type="Rhea" id="RHEA-COMP:11604"/>
        <dbReference type="ChEBI" id="CHEBI:15378"/>
        <dbReference type="ChEBI" id="CHEBI:29999"/>
        <dbReference type="ChEBI" id="CHEBI:30616"/>
        <dbReference type="ChEBI" id="CHEBI:83421"/>
        <dbReference type="ChEBI" id="CHEBI:456216"/>
        <dbReference type="EC" id="2.7.11.1"/>
    </reaction>
</comment>
<dbReference type="PROSITE" id="PS00107">
    <property type="entry name" value="PROTEIN_KINASE_ATP"/>
    <property type="match status" value="1"/>
</dbReference>
<keyword evidence="4" id="KW-0808">Transferase</keyword>
<evidence type="ECO:0000256" key="3">
    <source>
        <dbReference type="ARBA" id="ARBA00022527"/>
    </source>
</evidence>
<dbReference type="GeneID" id="90039544"/>
<evidence type="ECO:0000256" key="4">
    <source>
        <dbReference type="ARBA" id="ARBA00022679"/>
    </source>
</evidence>
<feature type="domain" description="Protein kinase" evidence="12">
    <location>
        <begin position="23"/>
        <end position="273"/>
    </location>
</feature>
<accession>A0ABR1FA42</accession>
<dbReference type="Pfam" id="PF00069">
    <property type="entry name" value="Pkinase"/>
    <property type="match status" value="1"/>
</dbReference>
<gene>
    <name evidence="13" type="ORF">BZA70DRAFT_288416</name>
</gene>
<evidence type="ECO:0000256" key="8">
    <source>
        <dbReference type="ARBA" id="ARBA00047899"/>
    </source>
</evidence>